<comment type="caution">
    <text evidence="5">The sequence shown here is derived from an EMBL/GenBank/DDBJ whole genome shotgun (WGS) entry which is preliminary data.</text>
</comment>
<dbReference type="Pfam" id="PF01979">
    <property type="entry name" value="Amidohydro_1"/>
    <property type="match status" value="1"/>
</dbReference>
<keyword evidence="6" id="KW-1185">Reference proteome</keyword>
<feature type="domain" description="Amidohydrolase-related" evidence="4">
    <location>
        <begin position="340"/>
        <end position="419"/>
    </location>
</feature>
<evidence type="ECO:0000259" key="4">
    <source>
        <dbReference type="Pfam" id="PF01979"/>
    </source>
</evidence>
<dbReference type="InterPro" id="IPR011059">
    <property type="entry name" value="Metal-dep_hydrolase_composite"/>
</dbReference>
<feature type="region of interest" description="Disordered" evidence="2">
    <location>
        <begin position="89"/>
        <end position="115"/>
    </location>
</feature>
<dbReference type="SUPFAM" id="SSF51556">
    <property type="entry name" value="Metallo-dependent hydrolases"/>
    <property type="match status" value="1"/>
</dbReference>
<accession>A0A6M1SN57</accession>
<evidence type="ECO:0000313" key="6">
    <source>
        <dbReference type="Proteomes" id="UP000473278"/>
    </source>
</evidence>
<evidence type="ECO:0000256" key="3">
    <source>
        <dbReference type="SAM" id="SignalP"/>
    </source>
</evidence>
<organism evidence="5 6">
    <name type="scientific">Halalkalibaculum roseum</name>
    <dbReference type="NCBI Taxonomy" id="2709311"/>
    <lineage>
        <taxon>Bacteria</taxon>
        <taxon>Pseudomonadati</taxon>
        <taxon>Balneolota</taxon>
        <taxon>Balneolia</taxon>
        <taxon>Balneolales</taxon>
        <taxon>Balneolaceae</taxon>
        <taxon>Halalkalibaculum</taxon>
    </lineage>
</organism>
<dbReference type="Proteomes" id="UP000473278">
    <property type="component" value="Unassembled WGS sequence"/>
</dbReference>
<dbReference type="EMBL" id="JAALLT010000002">
    <property type="protein sequence ID" value="NGP76489.1"/>
    <property type="molecule type" value="Genomic_DNA"/>
</dbReference>
<feature type="compositionally biased region" description="Basic and acidic residues" evidence="2">
    <location>
        <begin position="89"/>
        <end position="103"/>
    </location>
</feature>
<dbReference type="Gene3D" id="3.20.20.140">
    <property type="entry name" value="Metal-dependent hydrolases"/>
    <property type="match status" value="1"/>
</dbReference>
<feature type="coiled-coil region" evidence="1">
    <location>
        <begin position="305"/>
        <end position="332"/>
    </location>
</feature>
<feature type="signal peptide" evidence="3">
    <location>
        <begin position="1"/>
        <end position="22"/>
    </location>
</feature>
<evidence type="ECO:0000256" key="2">
    <source>
        <dbReference type="SAM" id="MobiDB-lite"/>
    </source>
</evidence>
<keyword evidence="1" id="KW-0175">Coiled coil</keyword>
<proteinExistence type="predicted"/>
<evidence type="ECO:0000313" key="5">
    <source>
        <dbReference type="EMBL" id="NGP76489.1"/>
    </source>
</evidence>
<sequence length="439" mass="48128">MLLLLFVVSTLPASAQTSPAQAFDNVIIHTADGETINDGTVVWRNGIIESAGSNVTIPFDAYVIDGGDSLHVYPGFIDGLALWGSPDLPDRYERPDRPGDPGYERAGIQPQRKPSELLKSDDKNFEEAQKHGFTTAGLGLKGQMLPGQVDIFFINGEKTGDHLMKSSAGISASFEDAPGGFGSGAYPSTTMGVLAQYRQLWYDAEALMNQQQYFASAGSNYPAPAKDAVLEALYPVLDMSQPLYFTVDSKENIELLLRLKDEIGFDAVIVSGKEAYKMADEISDRDIPVLASIDLPDEPEWKKKEREAEEDTTQAGEELEELTEEMRIFRDRQLRSYEASIMNIKSLMDAGVTVGYASNGMKLGDLSGHVKTLLEEGGLDQNQLLRIMSQNTAEILGIGNRVGELENGRIASFSVFTKPYTEEKTKVLYSVSSGMLTEF</sequence>
<dbReference type="Gene3D" id="2.30.40.10">
    <property type="entry name" value="Urease, subunit C, domain 1"/>
    <property type="match status" value="1"/>
</dbReference>
<dbReference type="GO" id="GO:0016810">
    <property type="term" value="F:hydrolase activity, acting on carbon-nitrogen (but not peptide) bonds"/>
    <property type="evidence" value="ECO:0007669"/>
    <property type="project" value="InterPro"/>
</dbReference>
<feature type="chain" id="PRO_5027015402" evidence="3">
    <location>
        <begin position="23"/>
        <end position="439"/>
    </location>
</feature>
<protein>
    <submittedName>
        <fullName evidence="5">Amidohydrolase family protein</fullName>
    </submittedName>
</protein>
<reference evidence="5 6" key="1">
    <citation type="submission" date="2020-02" db="EMBL/GenBank/DDBJ databases">
        <title>Balneolaceae bacterium YR4-1, complete genome.</title>
        <authorList>
            <person name="Li Y."/>
            <person name="Wu S."/>
        </authorList>
    </citation>
    <scope>NUCLEOTIDE SEQUENCE [LARGE SCALE GENOMIC DNA]</scope>
    <source>
        <strain evidence="5 6">YR4-1</strain>
    </source>
</reference>
<keyword evidence="5" id="KW-0378">Hydrolase</keyword>
<name>A0A6M1SN57_9BACT</name>
<dbReference type="InterPro" id="IPR006680">
    <property type="entry name" value="Amidohydro-rel"/>
</dbReference>
<evidence type="ECO:0000256" key="1">
    <source>
        <dbReference type="SAM" id="Coils"/>
    </source>
</evidence>
<gene>
    <name evidence="5" type="ORF">G3570_07585</name>
</gene>
<dbReference type="SUPFAM" id="SSF51338">
    <property type="entry name" value="Composite domain of metallo-dependent hydrolases"/>
    <property type="match status" value="1"/>
</dbReference>
<dbReference type="InterPro" id="IPR032466">
    <property type="entry name" value="Metal_Hydrolase"/>
</dbReference>
<keyword evidence="3" id="KW-0732">Signal</keyword>
<dbReference type="AlphaFoldDB" id="A0A6M1SN57"/>